<keyword evidence="1" id="KW-0175">Coiled coil</keyword>
<dbReference type="GeneID" id="69588509"/>
<dbReference type="EMBL" id="CZAE01000004">
    <property type="protein sequence ID" value="CUO87091.1"/>
    <property type="molecule type" value="Genomic_DNA"/>
</dbReference>
<dbReference type="RefSeq" id="WP_055269137.1">
    <property type="nucleotide sequence ID" value="NZ_CAXKYA010000002.1"/>
</dbReference>
<gene>
    <name evidence="2" type="ORF">ERS852461_01338</name>
</gene>
<dbReference type="AlphaFoldDB" id="A0A174IL11"/>
<name>A0A174IL11_9BACE</name>
<evidence type="ECO:0000313" key="2">
    <source>
        <dbReference type="EMBL" id="CUO87091.1"/>
    </source>
</evidence>
<protein>
    <submittedName>
        <fullName evidence="2">Uncharacterized protein</fullName>
    </submittedName>
</protein>
<sequence>MNEIKKEGLERVLKRHEDNVDNIQAIVSRMTETGFTISTKELDDLAGVCALLTKQAEEMAKKDASRIKIAFKREEDYKETLERLQTCISENAHELRKALLYHTAKPLDVDAYEMLGNNVVFSQKWAERKAQEFMISPTIARTHATKLINDVKETINNLNAFVADNPCFGKGITTSHDSRRCLCWLDDEGELHEDKEAYEFI</sequence>
<dbReference type="Proteomes" id="UP000095606">
    <property type="component" value="Unassembled WGS sequence"/>
</dbReference>
<reference evidence="2 3" key="1">
    <citation type="submission" date="2015-09" db="EMBL/GenBank/DDBJ databases">
        <authorList>
            <consortium name="Pathogen Informatics"/>
        </authorList>
    </citation>
    <scope>NUCLEOTIDE SEQUENCE [LARGE SCALE GENOMIC DNA]</scope>
    <source>
        <strain evidence="2 3">2789STDY5834846</strain>
    </source>
</reference>
<organism evidence="2 3">
    <name type="scientific">Bacteroides faecis</name>
    <dbReference type="NCBI Taxonomy" id="674529"/>
    <lineage>
        <taxon>Bacteria</taxon>
        <taxon>Pseudomonadati</taxon>
        <taxon>Bacteroidota</taxon>
        <taxon>Bacteroidia</taxon>
        <taxon>Bacteroidales</taxon>
        <taxon>Bacteroidaceae</taxon>
        <taxon>Bacteroides</taxon>
    </lineage>
</organism>
<evidence type="ECO:0000313" key="3">
    <source>
        <dbReference type="Proteomes" id="UP000095606"/>
    </source>
</evidence>
<accession>A0A174IL11</accession>
<feature type="coiled-coil region" evidence="1">
    <location>
        <begin position="6"/>
        <end position="33"/>
    </location>
</feature>
<proteinExistence type="predicted"/>
<evidence type="ECO:0000256" key="1">
    <source>
        <dbReference type="SAM" id="Coils"/>
    </source>
</evidence>